<evidence type="ECO:0000313" key="3">
    <source>
        <dbReference type="EMBL" id="ROT76036.1"/>
    </source>
</evidence>
<reference evidence="3 4" key="2">
    <citation type="submission" date="2019-01" db="EMBL/GenBank/DDBJ databases">
        <title>The decoding of complex shrimp genome reveals the adaptation for benthos swimmer, frequently molting mechanism and breeding impact on genome.</title>
        <authorList>
            <person name="Sun Y."/>
            <person name="Gao Y."/>
            <person name="Yu Y."/>
        </authorList>
    </citation>
    <scope>NUCLEOTIDE SEQUENCE [LARGE SCALE GENOMIC DNA]</scope>
    <source>
        <tissue evidence="3">Muscle</tissue>
    </source>
</reference>
<proteinExistence type="predicted"/>
<keyword evidence="2" id="KW-1133">Transmembrane helix</keyword>
<feature type="transmembrane region" description="Helical" evidence="2">
    <location>
        <begin position="190"/>
        <end position="210"/>
    </location>
</feature>
<reference evidence="3 4" key="1">
    <citation type="submission" date="2018-04" db="EMBL/GenBank/DDBJ databases">
        <authorList>
            <person name="Zhang X."/>
            <person name="Yuan J."/>
            <person name="Li F."/>
            <person name="Xiang J."/>
        </authorList>
    </citation>
    <scope>NUCLEOTIDE SEQUENCE [LARGE SCALE GENOMIC DNA]</scope>
    <source>
        <tissue evidence="3">Muscle</tissue>
    </source>
</reference>
<feature type="region of interest" description="Disordered" evidence="1">
    <location>
        <begin position="1"/>
        <end position="57"/>
    </location>
</feature>
<dbReference type="Proteomes" id="UP000283509">
    <property type="component" value="Unassembled WGS sequence"/>
</dbReference>
<feature type="compositionally biased region" description="Polar residues" evidence="1">
    <location>
        <begin position="446"/>
        <end position="461"/>
    </location>
</feature>
<keyword evidence="4" id="KW-1185">Reference proteome</keyword>
<evidence type="ECO:0000256" key="2">
    <source>
        <dbReference type="SAM" id="Phobius"/>
    </source>
</evidence>
<feature type="transmembrane region" description="Helical" evidence="2">
    <location>
        <begin position="292"/>
        <end position="314"/>
    </location>
</feature>
<accession>A0A3R7N365</accession>
<feature type="compositionally biased region" description="Low complexity" evidence="1">
    <location>
        <begin position="9"/>
        <end position="25"/>
    </location>
</feature>
<comment type="caution">
    <text evidence="3">The sequence shown here is derived from an EMBL/GenBank/DDBJ whole genome shotgun (WGS) entry which is preliminary data.</text>
</comment>
<evidence type="ECO:0000313" key="4">
    <source>
        <dbReference type="Proteomes" id="UP000283509"/>
    </source>
</evidence>
<feature type="transmembrane region" description="Helical" evidence="2">
    <location>
        <begin position="216"/>
        <end position="235"/>
    </location>
</feature>
<dbReference type="AlphaFoldDB" id="A0A3R7N365"/>
<organism evidence="3 4">
    <name type="scientific">Penaeus vannamei</name>
    <name type="common">Whiteleg shrimp</name>
    <name type="synonym">Litopenaeus vannamei</name>
    <dbReference type="NCBI Taxonomy" id="6689"/>
    <lineage>
        <taxon>Eukaryota</taxon>
        <taxon>Metazoa</taxon>
        <taxon>Ecdysozoa</taxon>
        <taxon>Arthropoda</taxon>
        <taxon>Crustacea</taxon>
        <taxon>Multicrustacea</taxon>
        <taxon>Malacostraca</taxon>
        <taxon>Eumalacostraca</taxon>
        <taxon>Eucarida</taxon>
        <taxon>Decapoda</taxon>
        <taxon>Dendrobranchiata</taxon>
        <taxon>Penaeoidea</taxon>
        <taxon>Penaeidae</taxon>
        <taxon>Penaeus</taxon>
    </lineage>
</organism>
<feature type="region of interest" description="Disordered" evidence="1">
    <location>
        <begin position="433"/>
        <end position="461"/>
    </location>
</feature>
<keyword evidence="2" id="KW-0472">Membrane</keyword>
<protein>
    <submittedName>
        <fullName evidence="3">Uncharacterized protein</fullName>
    </submittedName>
</protein>
<name>A0A3R7N365_PENVA</name>
<dbReference type="EMBL" id="QCYY01001701">
    <property type="protein sequence ID" value="ROT76036.1"/>
    <property type="molecule type" value="Genomic_DNA"/>
</dbReference>
<gene>
    <name evidence="3" type="ORF">C7M84_005425</name>
</gene>
<evidence type="ECO:0000256" key="1">
    <source>
        <dbReference type="SAM" id="MobiDB-lite"/>
    </source>
</evidence>
<sequence length="461" mass="50057">MRRLGIRVSSSPHLPTPHSSTHSSPPILPPTPSPLSRSSTHSSTLPHTPSPLSRSSSTVTCPLHSLFLPSPRFAARTASNPLGNSPILLIPSPPPLGIQSPSSNPLWNSPILLIPPPLPLASNPLCKLSDPPNPPLPPPLGIQSPLETLRSSNRILSKCIHLLRRGNWPAGFLSFSCHLLSLFHRGRPPIALSPLLSLLSSFSCLCLFLLVPHLSISLSFFLLLSTPLPFFLLPLSPIHLSSLSSLTSLFYPCFSLSSFPPSMPIPPISYTSPTLPSPLSHLSSIHASPASYFHPSMPILFFLLPLLLSLSHFLPSMPIPPISYTSPTLPSPLIFSPIHAYSSYLLYLSYSSLSSLSSFTSSSSTRLIHNRARPYAHPFTHRPSPNRIKTTNGTKHQNRIALPLPPKQLFPSLPLPSTPPLNINFHLHQEARPDMCRPQRPPDAGSGSSIWVFGQSNSPIA</sequence>
<keyword evidence="2" id="KW-0812">Transmembrane</keyword>
<feature type="compositionally biased region" description="Low complexity" evidence="1">
    <location>
        <begin position="34"/>
        <end position="57"/>
    </location>
</feature>